<organism evidence="2 3">
    <name type="scientific">Svornostia abyssi</name>
    <dbReference type="NCBI Taxonomy" id="2898438"/>
    <lineage>
        <taxon>Bacteria</taxon>
        <taxon>Bacillati</taxon>
        <taxon>Actinomycetota</taxon>
        <taxon>Thermoleophilia</taxon>
        <taxon>Solirubrobacterales</taxon>
        <taxon>Baekduiaceae</taxon>
        <taxon>Svornostia</taxon>
    </lineage>
</organism>
<evidence type="ECO:0000313" key="3">
    <source>
        <dbReference type="Proteomes" id="UP001058860"/>
    </source>
</evidence>
<dbReference type="RefSeq" id="WP_353865981.1">
    <property type="nucleotide sequence ID" value="NZ_CP088295.1"/>
</dbReference>
<name>A0ABY5PLH6_9ACTN</name>
<dbReference type="Proteomes" id="UP001058860">
    <property type="component" value="Chromosome"/>
</dbReference>
<feature type="region of interest" description="Disordered" evidence="1">
    <location>
        <begin position="1"/>
        <end position="48"/>
    </location>
</feature>
<keyword evidence="3" id="KW-1185">Reference proteome</keyword>
<accession>A0ABY5PLH6</accession>
<proteinExistence type="predicted"/>
<dbReference type="EMBL" id="CP088295">
    <property type="protein sequence ID" value="UUY05536.1"/>
    <property type="molecule type" value="Genomic_DNA"/>
</dbReference>
<protein>
    <submittedName>
        <fullName evidence="2">Uncharacterized protein</fullName>
    </submittedName>
</protein>
<feature type="compositionally biased region" description="Low complexity" evidence="1">
    <location>
        <begin position="8"/>
        <end position="35"/>
    </location>
</feature>
<gene>
    <name evidence="2" type="ORF">LRS13_08460</name>
</gene>
<evidence type="ECO:0000313" key="2">
    <source>
        <dbReference type="EMBL" id="UUY05536.1"/>
    </source>
</evidence>
<evidence type="ECO:0000256" key="1">
    <source>
        <dbReference type="SAM" id="MobiDB-lite"/>
    </source>
</evidence>
<reference evidence="3" key="1">
    <citation type="submission" date="2021-11" db="EMBL/GenBank/DDBJ databases">
        <title>Cultivation dependent microbiological survey of springs from the worlds oldest radium mine currently devoted to the extraction of radon-saturated water.</title>
        <authorList>
            <person name="Kapinusova G."/>
            <person name="Smrhova T."/>
            <person name="Strejcek M."/>
            <person name="Suman J."/>
            <person name="Jani K."/>
            <person name="Pajer P."/>
            <person name="Uhlik O."/>
        </authorList>
    </citation>
    <scope>NUCLEOTIDE SEQUENCE [LARGE SCALE GENOMIC DNA]</scope>
    <source>
        <strain evidence="3">J379</strain>
    </source>
</reference>
<sequence>MSTTGSDSTAPRLRLSSARSTSSTAPPASTTRSATGMRDEAASATHGQSAISQIAACAFA</sequence>